<evidence type="ECO:0000313" key="1">
    <source>
        <dbReference type="EMBL" id="MBX8594778.1"/>
    </source>
</evidence>
<reference evidence="4 8" key="2">
    <citation type="journal article" date="2020" name="J. Antimicrob. Chemother.">
        <title>Detection of heterogeneous vancomycin intermediate resistance in MRSA isolates from Latin America.</title>
        <authorList>
            <person name="Castro B.E."/>
            <person name="Berrio M."/>
            <person name="Vargas M.L."/>
            <person name="Carvajal L.P."/>
            <person name="Millan L.V."/>
            <person name="Rios R."/>
            <person name="Hernandez A.K."/>
            <person name="Rincon S."/>
            <person name="Cubides P."/>
            <person name="Forero E."/>
            <person name="Dinh A."/>
            <person name="Seas C."/>
            <person name="Munita J.M."/>
            <person name="Arias C.A."/>
            <person name="Reyes J."/>
            <person name="Diaz L."/>
        </authorList>
    </citation>
    <scope>NUCLEOTIDE SEQUENCE [LARGE SCALE GENOMIC DNA]</scope>
    <source>
        <strain evidence="4 8">UE1097</strain>
    </source>
</reference>
<reference evidence="1" key="5">
    <citation type="submission" date="2021-08" db="EMBL/GenBank/DDBJ databases">
        <title>Whole-genome sequencing of local methicillin-resistant S. aureus strain Lr2.</title>
        <authorList>
            <person name="Ali A."/>
            <person name="Ullah N."/>
        </authorList>
    </citation>
    <scope>NUCLEOTIDE SEQUENCE</scope>
    <source>
        <strain evidence="1">Lr2</strain>
    </source>
</reference>
<reference evidence="2 6" key="3">
    <citation type="submission" date="2020-01" db="EMBL/GenBank/DDBJ databases">
        <title>Analysis of Virulence and Antimicrobial Resistance Gene Carriage in Staphylococcus aureus Infections in Equids Using Whole Genome Sequencing.</title>
        <authorList>
            <person name="Little S.V."/>
            <person name="Hillhouse A.E."/>
            <person name="Cohen N.D."/>
            <person name="Lawhon S.D."/>
            <person name="Bryan L.K."/>
        </authorList>
    </citation>
    <scope>NUCLEOTIDE SEQUENCE [LARGE SCALE GENOMIC DNA]</scope>
    <source>
        <strain evidence="2 6">61-017</strain>
    </source>
</reference>
<dbReference type="EMBL" id="JAAGRA010000050">
    <property type="protein sequence ID" value="NEF41073.1"/>
    <property type="molecule type" value="Genomic_DNA"/>
</dbReference>
<name>A0A6B5F0G1_STAAU</name>
<evidence type="ECO:0000313" key="4">
    <source>
        <dbReference type="EMBL" id="NUY12946.1"/>
    </source>
</evidence>
<dbReference type="EMBL" id="JAAFLG010000001">
    <property type="protein sequence ID" value="NDP55142.1"/>
    <property type="molecule type" value="Genomic_DNA"/>
</dbReference>
<evidence type="ECO:0000313" key="7">
    <source>
        <dbReference type="Proteomes" id="UP000502818"/>
    </source>
</evidence>
<dbReference type="Proteomes" id="UP000309390">
    <property type="component" value="Unassembled WGS sequence"/>
</dbReference>
<proteinExistence type="predicted"/>
<dbReference type="Proteomes" id="UP000547874">
    <property type="component" value="Unassembled WGS sequence"/>
</dbReference>
<reference evidence="3" key="1">
    <citation type="journal article" date="2020" name="Antimicrob. Agents Chemother.">
        <title>Novel insights into the classification of staphylococcal beta-lactamases in relation to the cefazolin inoculum effect.</title>
        <authorList>
            <person name="Carvajal L.P."/>
            <person name="Rincon S."/>
            <person name="Echeverri A."/>
            <person name="Porras J."/>
            <person name="Rios R."/>
            <person name="Ordonez K."/>
            <person name="Seas C."/>
            <person name="Gomez-Villegas S."/>
            <person name="Diaz L."/>
            <person name="Arias C.A."/>
            <person name="Reyes J."/>
        </authorList>
    </citation>
    <scope>NUCLEOTIDE SEQUENCE</scope>
    <source>
        <strain evidence="3">5420</strain>
    </source>
</reference>
<evidence type="ECO:0000313" key="3">
    <source>
        <dbReference type="EMBL" id="NEF41073.1"/>
    </source>
</evidence>
<dbReference type="Proteomes" id="UP000466646">
    <property type="component" value="Unassembled WGS sequence"/>
</dbReference>
<dbReference type="AlphaFoldDB" id="A0A6B5F0G1"/>
<evidence type="ECO:0000313" key="5">
    <source>
        <dbReference type="EMBL" id="QJR08759.1"/>
    </source>
</evidence>
<dbReference type="Proteomes" id="UP000502818">
    <property type="component" value="Chromosome"/>
</dbReference>
<evidence type="ECO:0000313" key="8">
    <source>
        <dbReference type="Proteomes" id="UP000547874"/>
    </source>
</evidence>
<gene>
    <name evidence="1" type="ORF">E1948_09230</name>
    <name evidence="3" type="ORF">G0004_11435</name>
    <name evidence="4" type="ORF">GQX37_10525</name>
    <name evidence="2" type="ORF">GZ130_00835</name>
    <name evidence="5" type="ORF">HH313_002759</name>
</gene>
<reference evidence="5 7" key="4">
    <citation type="submission" date="2020-04" db="EMBL/GenBank/DDBJ databases">
        <authorList>
            <person name="Kim J.-M."/>
            <person name="Chung S.H."/>
            <person name="Kim I."/>
            <person name="Kim J.-S."/>
        </authorList>
    </citation>
    <scope>NUCLEOTIDE SEQUENCE [LARGE SCALE GENOMIC DNA]</scope>
    <source>
        <strain evidence="5">HL20709</strain>
    </source>
</reference>
<dbReference type="EMBL" id="CP053070">
    <property type="protein sequence ID" value="QJR08759.1"/>
    <property type="molecule type" value="Genomic_DNA"/>
</dbReference>
<dbReference type="EMBL" id="JAIGOF010000011">
    <property type="protein sequence ID" value="MBX8594778.1"/>
    <property type="molecule type" value="Genomic_DNA"/>
</dbReference>
<dbReference type="EMBL" id="JAANEC010000108">
    <property type="protein sequence ID" value="NUY12946.1"/>
    <property type="molecule type" value="Genomic_DNA"/>
</dbReference>
<sequence>MLGAWLTRSWYFLNAKYKPPTNVKITANFFIIQTPF</sequence>
<accession>A0A6B5F0G1</accession>
<evidence type="ECO:0000313" key="6">
    <source>
        <dbReference type="Proteomes" id="UP000466646"/>
    </source>
</evidence>
<protein>
    <submittedName>
        <fullName evidence="3">Uncharacterized protein</fullName>
    </submittedName>
</protein>
<evidence type="ECO:0000313" key="2">
    <source>
        <dbReference type="EMBL" id="NDP55142.1"/>
    </source>
</evidence>
<organism evidence="3">
    <name type="scientific">Staphylococcus aureus</name>
    <dbReference type="NCBI Taxonomy" id="1280"/>
    <lineage>
        <taxon>Bacteria</taxon>
        <taxon>Bacillati</taxon>
        <taxon>Bacillota</taxon>
        <taxon>Bacilli</taxon>
        <taxon>Bacillales</taxon>
        <taxon>Staphylococcaceae</taxon>
        <taxon>Staphylococcus</taxon>
    </lineage>
</organism>